<feature type="coiled-coil region" evidence="1">
    <location>
        <begin position="20"/>
        <end position="80"/>
    </location>
</feature>
<keyword evidence="2" id="KW-0648">Protein biosynthesis</keyword>
<evidence type="ECO:0000313" key="2">
    <source>
        <dbReference type="EMBL" id="MDT0648662.1"/>
    </source>
</evidence>
<keyword evidence="2" id="KW-0251">Elongation factor</keyword>
<protein>
    <submittedName>
        <fullName evidence="2">Transcription elongation factor</fullName>
    </submittedName>
</protein>
<sequence>MNKIKQQLFEACGNYVQERINSISSAMKDLESDLENESKSSAGDKYETGREMINIEWNKLSNQLQQFKMLRETLEKAKKRQSSGQIQLGSLIRTNMANYIVAIPAGQIDINDEKYFAIGANSPIAQILQDKKAGEDFSFNGKTNQIVSVE</sequence>
<dbReference type="Proteomes" id="UP001248819">
    <property type="component" value="Unassembled WGS sequence"/>
</dbReference>
<dbReference type="RefSeq" id="WP_311482842.1">
    <property type="nucleotide sequence ID" value="NZ_JAVRHP010000002.1"/>
</dbReference>
<evidence type="ECO:0000313" key="3">
    <source>
        <dbReference type="Proteomes" id="UP001248819"/>
    </source>
</evidence>
<keyword evidence="3" id="KW-1185">Reference proteome</keyword>
<gene>
    <name evidence="2" type="ORF">RM529_00800</name>
</gene>
<comment type="caution">
    <text evidence="2">The sequence shown here is derived from an EMBL/GenBank/DDBJ whole genome shotgun (WGS) entry which is preliminary data.</text>
</comment>
<organism evidence="2 3">
    <name type="scientific">Autumnicola edwardsiae</name>
    <dbReference type="NCBI Taxonomy" id="3075594"/>
    <lineage>
        <taxon>Bacteria</taxon>
        <taxon>Pseudomonadati</taxon>
        <taxon>Bacteroidota</taxon>
        <taxon>Flavobacteriia</taxon>
        <taxon>Flavobacteriales</taxon>
        <taxon>Flavobacteriaceae</taxon>
        <taxon>Autumnicola</taxon>
    </lineage>
</organism>
<reference evidence="2 3" key="1">
    <citation type="submission" date="2023-09" db="EMBL/GenBank/DDBJ databases">
        <authorList>
            <person name="Rey-Velasco X."/>
        </authorList>
    </citation>
    <scope>NUCLEOTIDE SEQUENCE [LARGE SCALE GENOMIC DNA]</scope>
    <source>
        <strain evidence="2 3">F297</strain>
    </source>
</reference>
<proteinExistence type="predicted"/>
<keyword evidence="1" id="KW-0175">Coiled coil</keyword>
<evidence type="ECO:0000256" key="1">
    <source>
        <dbReference type="SAM" id="Coils"/>
    </source>
</evidence>
<name>A0ABU3CQN2_9FLAO</name>
<dbReference type="GO" id="GO:0003746">
    <property type="term" value="F:translation elongation factor activity"/>
    <property type="evidence" value="ECO:0007669"/>
    <property type="project" value="UniProtKB-KW"/>
</dbReference>
<accession>A0ABU3CQN2</accession>
<dbReference type="EMBL" id="JAVRHP010000002">
    <property type="protein sequence ID" value="MDT0648662.1"/>
    <property type="molecule type" value="Genomic_DNA"/>
</dbReference>